<evidence type="ECO:0000313" key="3">
    <source>
        <dbReference type="EMBL" id="RTR27524.1"/>
    </source>
</evidence>
<dbReference type="InterPro" id="IPR002937">
    <property type="entry name" value="Amino_oxidase"/>
</dbReference>
<dbReference type="PANTHER" id="PTHR43734:SF7">
    <property type="entry name" value="4,4'-DIAPONEUROSPORENE OXYGENASE"/>
    <property type="match status" value="1"/>
</dbReference>
<comment type="caution">
    <text evidence="3">The sequence shown here is derived from an EMBL/GenBank/DDBJ whole genome shotgun (WGS) entry which is preliminary data.</text>
</comment>
<feature type="domain" description="Amine oxidase" evidence="2">
    <location>
        <begin position="28"/>
        <end position="471"/>
    </location>
</feature>
<dbReference type="InterPro" id="IPR036188">
    <property type="entry name" value="FAD/NAD-bd_sf"/>
</dbReference>
<proteinExistence type="predicted"/>
<dbReference type="OrthoDB" id="9814556at2"/>
<evidence type="ECO:0000259" key="2">
    <source>
        <dbReference type="Pfam" id="PF01593"/>
    </source>
</evidence>
<keyword evidence="4" id="KW-1185">Reference proteome</keyword>
<dbReference type="PANTHER" id="PTHR43734">
    <property type="entry name" value="PHYTOENE DESATURASE"/>
    <property type="match status" value="1"/>
</dbReference>
<dbReference type="Proteomes" id="UP000277766">
    <property type="component" value="Unassembled WGS sequence"/>
</dbReference>
<gene>
    <name evidence="3" type="ORF">EJ104_06615</name>
</gene>
<dbReference type="RefSeq" id="WP_126351968.1">
    <property type="nucleotide sequence ID" value="NZ_CP086380.1"/>
</dbReference>
<reference evidence="3 4" key="1">
    <citation type="submission" date="2018-12" db="EMBL/GenBank/DDBJ databases">
        <title>Deinococcus radiophilus ATCC 27603 genome sequencing and assembly.</title>
        <authorList>
            <person name="Maclea K.S."/>
            <person name="Maynard C.R."/>
        </authorList>
    </citation>
    <scope>NUCLEOTIDE SEQUENCE [LARGE SCALE GENOMIC DNA]</scope>
    <source>
        <strain evidence="3 4">ATCC 27603</strain>
    </source>
</reference>
<dbReference type="GO" id="GO:0016491">
    <property type="term" value="F:oxidoreductase activity"/>
    <property type="evidence" value="ECO:0007669"/>
    <property type="project" value="UniProtKB-KW"/>
</dbReference>
<dbReference type="Pfam" id="PF01593">
    <property type="entry name" value="Amino_oxidase"/>
    <property type="match status" value="1"/>
</dbReference>
<protein>
    <submittedName>
        <fullName evidence="3">NAD(P)/FAD-dependent oxidoreductase</fullName>
    </submittedName>
</protein>
<dbReference type="EMBL" id="RXPE01000010">
    <property type="protein sequence ID" value="RTR27524.1"/>
    <property type="molecule type" value="Genomic_DNA"/>
</dbReference>
<evidence type="ECO:0000313" key="4">
    <source>
        <dbReference type="Proteomes" id="UP000277766"/>
    </source>
</evidence>
<evidence type="ECO:0000256" key="1">
    <source>
        <dbReference type="ARBA" id="ARBA00023002"/>
    </source>
</evidence>
<dbReference type="SUPFAM" id="SSF51905">
    <property type="entry name" value="FAD/NAD(P)-binding domain"/>
    <property type="match status" value="1"/>
</dbReference>
<dbReference type="Gene3D" id="3.50.50.60">
    <property type="entry name" value="FAD/NAD(P)-binding domain"/>
    <property type="match status" value="2"/>
</dbReference>
<accession>A0A3S0KCH8</accession>
<dbReference type="AlphaFoldDB" id="A0A3S0KCH8"/>
<keyword evidence="1" id="KW-0560">Oxidoreductase</keyword>
<organism evidence="3 4">
    <name type="scientific">Deinococcus radiophilus</name>
    <dbReference type="NCBI Taxonomy" id="32062"/>
    <lineage>
        <taxon>Bacteria</taxon>
        <taxon>Thermotogati</taxon>
        <taxon>Deinococcota</taxon>
        <taxon>Deinococci</taxon>
        <taxon>Deinococcales</taxon>
        <taxon>Deinococcaceae</taxon>
        <taxon>Deinococcus</taxon>
    </lineage>
</organism>
<name>A0A3S0KCH8_9DEIO</name>
<sequence>MTHRAAGRGPRAKATRSPSSVIIIGAGFAGLAAALRLAQAGVRVTVLDALDCPGGKAALGYRDFSSGPTVVTMPQVFRSLYRRLNWEAPQLSPARPTTRYHALNGRTFAPEALSVAGSLEPTLAQLTRAEGRRYAELLHLSRQLYRDAADTFIFAPPPTLPRLGRYALAAGRTAQPGRPLASLVQSGPFMTPFWLRFATYLGADPYRAPAVLHNIPWVELGGGVWHLGAQRAGSQQKAGGLLGLAHRMSAEAERLGVQFRYGTRVTALRTEGGRVASAQTDAGEVQADAFVSAVDISRTRQLLGGGAPRRPQGVSGFAVQLRLTADLGQGHHIFWPTDYRGEWQDIRAGRLPLDPTLYLHLDGGQGFLLVNAPATPARETDRREYAAYLLRRLQDRFGLPMTEALALSPADYTRTAATGALYGAAPHGLLGSLRPGWRVAGLGNLRQVGGTVHPGGGVPLSLLGGWNGAGELLGLPYDALGGPEL</sequence>